<dbReference type="KEGG" id="otk:C6570_03540"/>
<dbReference type="EMBL" id="CP027666">
    <property type="protein sequence ID" value="AVO35952.1"/>
    <property type="molecule type" value="Genomic_DNA"/>
</dbReference>
<dbReference type="OrthoDB" id="9776369at2"/>
<dbReference type="Pfam" id="PF00005">
    <property type="entry name" value="ABC_tran"/>
    <property type="match status" value="2"/>
</dbReference>
<dbReference type="PROSITE" id="PS50893">
    <property type="entry name" value="ABC_TRANSPORTER_2"/>
    <property type="match status" value="2"/>
</dbReference>
<keyword evidence="1" id="KW-0472">Membrane</keyword>
<reference evidence="7 8" key="1">
    <citation type="submission" date="2018-03" db="EMBL/GenBank/DDBJ databases">
        <title>Genome sequencing of Ottowia sp.</title>
        <authorList>
            <person name="Kim S.-J."/>
            <person name="Heo J."/>
            <person name="Kwon S.-W."/>
        </authorList>
    </citation>
    <scope>NUCLEOTIDE SEQUENCE [LARGE SCALE GENOMIC DNA]</scope>
    <source>
        <strain evidence="7 8">KADR8-3</strain>
    </source>
</reference>
<keyword evidence="5 7" id="KW-0067">ATP-binding</keyword>
<sequence length="507" mass="54061">MRGIVKRFPGVVANDGATLEVAQGEIHALLGENGAGKSTLMQILYGMQKADAGKVELDGRLLQLHSPADAMANGIGMVHQEFMLVAPMTVTENVALTQPPGTPWSLAQTRAHLAATAERYGLAVDPDAKIEHLPIGVQQRVEILKLLCRDARLLILDEPTAVLTPGEKDSLFAVLRSLAKQGRSIIIVKHKLHEIMEIASRVTVMRAGRTVECFPTKDTSPQELARCMVGRDVVLDARHTPGSPGQAVLAVRALHAASDSGTNAVRGACLEVRAGEVLGIAGVDGNGQSELAEAIMGLRPSHEGAVEVDGVSLESLTVAQRRRAGLAYVPADRRHVGSVPELSVGENALLGMQRRLCRLGGWWRDEDQIRAHAQTLVDRFGVRAASIDVAAGSLSGGNLQKVILGRELLLNPKVLLVEQPTRGLDVGAIESVWHEMRSARDNGSAILLISAELEELFALSDRIAVMYEGRIVQVLANDASAGLRERIGLLMAGGDLAEAEAAHALGH</sequence>
<keyword evidence="8" id="KW-1185">Reference proteome</keyword>
<organism evidence="7 8">
    <name type="scientific">Ottowia oryzae</name>
    <dbReference type="NCBI Taxonomy" id="2109914"/>
    <lineage>
        <taxon>Bacteria</taxon>
        <taxon>Pseudomonadati</taxon>
        <taxon>Pseudomonadota</taxon>
        <taxon>Betaproteobacteria</taxon>
        <taxon>Burkholderiales</taxon>
        <taxon>Comamonadaceae</taxon>
        <taxon>Ottowia</taxon>
    </lineage>
</organism>
<keyword evidence="1" id="KW-1003">Cell membrane</keyword>
<evidence type="ECO:0000256" key="5">
    <source>
        <dbReference type="ARBA" id="ARBA00022840"/>
    </source>
</evidence>
<dbReference type="Proteomes" id="UP000239709">
    <property type="component" value="Chromosome"/>
</dbReference>
<evidence type="ECO:0000313" key="8">
    <source>
        <dbReference type="Proteomes" id="UP000239709"/>
    </source>
</evidence>
<dbReference type="InterPro" id="IPR027417">
    <property type="entry name" value="P-loop_NTPase"/>
</dbReference>
<dbReference type="GO" id="GO:0016887">
    <property type="term" value="F:ATP hydrolysis activity"/>
    <property type="evidence" value="ECO:0007669"/>
    <property type="project" value="InterPro"/>
</dbReference>
<dbReference type="AlphaFoldDB" id="A0A2S0MJB1"/>
<dbReference type="InterPro" id="IPR017871">
    <property type="entry name" value="ABC_transporter-like_CS"/>
</dbReference>
<dbReference type="PANTHER" id="PTHR43790:SF4">
    <property type="entry name" value="GUANOSINE IMPORT ATP-BINDING PROTEIN NUPO"/>
    <property type="match status" value="1"/>
</dbReference>
<feature type="domain" description="ABC transporter" evidence="6">
    <location>
        <begin position="1"/>
        <end position="232"/>
    </location>
</feature>
<evidence type="ECO:0000256" key="4">
    <source>
        <dbReference type="ARBA" id="ARBA00022741"/>
    </source>
</evidence>
<gene>
    <name evidence="7" type="ORF">C6570_03540</name>
</gene>
<accession>A0A2S0MJB1</accession>
<dbReference type="Gene3D" id="3.40.50.300">
    <property type="entry name" value="P-loop containing nucleotide triphosphate hydrolases"/>
    <property type="match status" value="2"/>
</dbReference>
<dbReference type="SUPFAM" id="SSF52540">
    <property type="entry name" value="P-loop containing nucleoside triphosphate hydrolases"/>
    <property type="match status" value="2"/>
</dbReference>
<evidence type="ECO:0000256" key="3">
    <source>
        <dbReference type="ARBA" id="ARBA00022737"/>
    </source>
</evidence>
<dbReference type="InterPro" id="IPR003593">
    <property type="entry name" value="AAA+_ATPase"/>
</dbReference>
<name>A0A2S0MJB1_9BURK</name>
<dbReference type="CDD" id="cd03215">
    <property type="entry name" value="ABC_Carb_Monos_II"/>
    <property type="match status" value="1"/>
</dbReference>
<evidence type="ECO:0000256" key="1">
    <source>
        <dbReference type="ARBA" id="ARBA00022475"/>
    </source>
</evidence>
<dbReference type="PANTHER" id="PTHR43790">
    <property type="entry name" value="CARBOHYDRATE TRANSPORT ATP-BINDING PROTEIN MG119-RELATED"/>
    <property type="match status" value="1"/>
</dbReference>
<dbReference type="InterPro" id="IPR003439">
    <property type="entry name" value="ABC_transporter-like_ATP-bd"/>
</dbReference>
<dbReference type="SMART" id="SM00382">
    <property type="entry name" value="AAA"/>
    <property type="match status" value="2"/>
</dbReference>
<keyword evidence="2" id="KW-0762">Sugar transport</keyword>
<evidence type="ECO:0000313" key="7">
    <source>
        <dbReference type="EMBL" id="AVO35952.1"/>
    </source>
</evidence>
<keyword evidence="2" id="KW-0813">Transport</keyword>
<dbReference type="PROSITE" id="PS00211">
    <property type="entry name" value="ABC_TRANSPORTER_1"/>
    <property type="match status" value="1"/>
</dbReference>
<dbReference type="GO" id="GO:0005524">
    <property type="term" value="F:ATP binding"/>
    <property type="evidence" value="ECO:0007669"/>
    <property type="project" value="UniProtKB-KW"/>
</dbReference>
<evidence type="ECO:0000259" key="6">
    <source>
        <dbReference type="PROSITE" id="PS50893"/>
    </source>
</evidence>
<keyword evidence="3" id="KW-0677">Repeat</keyword>
<dbReference type="InterPro" id="IPR050107">
    <property type="entry name" value="ABC_carbohydrate_import_ATPase"/>
</dbReference>
<proteinExistence type="predicted"/>
<protein>
    <submittedName>
        <fullName evidence="7">Heme ABC transporter ATP-binding protein</fullName>
    </submittedName>
</protein>
<evidence type="ECO:0000256" key="2">
    <source>
        <dbReference type="ARBA" id="ARBA00022597"/>
    </source>
</evidence>
<feature type="domain" description="ABC transporter" evidence="6">
    <location>
        <begin position="249"/>
        <end position="493"/>
    </location>
</feature>
<dbReference type="CDD" id="cd03216">
    <property type="entry name" value="ABC_Carb_Monos_I"/>
    <property type="match status" value="1"/>
</dbReference>
<keyword evidence="4" id="KW-0547">Nucleotide-binding</keyword>